<organism evidence="4 5">
    <name type="scientific">Strongylocentrotus purpuratus</name>
    <name type="common">Purple sea urchin</name>
    <dbReference type="NCBI Taxonomy" id="7668"/>
    <lineage>
        <taxon>Eukaryota</taxon>
        <taxon>Metazoa</taxon>
        <taxon>Echinodermata</taxon>
        <taxon>Eleutherozoa</taxon>
        <taxon>Echinozoa</taxon>
        <taxon>Echinoidea</taxon>
        <taxon>Euechinoidea</taxon>
        <taxon>Echinacea</taxon>
        <taxon>Camarodonta</taxon>
        <taxon>Echinidea</taxon>
        <taxon>Strongylocentrotidae</taxon>
        <taxon>Strongylocentrotus</taxon>
    </lineage>
</organism>
<evidence type="ECO:0000256" key="1">
    <source>
        <dbReference type="ARBA" id="ARBA00023157"/>
    </source>
</evidence>
<dbReference type="SUPFAM" id="SSF50494">
    <property type="entry name" value="Trypsin-like serine proteases"/>
    <property type="match status" value="1"/>
</dbReference>
<dbReference type="Pfam" id="PF00089">
    <property type="entry name" value="Trypsin"/>
    <property type="match status" value="1"/>
</dbReference>
<dbReference type="InterPro" id="IPR001314">
    <property type="entry name" value="Peptidase_S1A"/>
</dbReference>
<dbReference type="GO" id="GO:0006508">
    <property type="term" value="P:proteolysis"/>
    <property type="evidence" value="ECO:0007669"/>
    <property type="project" value="InterPro"/>
</dbReference>
<dbReference type="RefSeq" id="XP_030843484.1">
    <property type="nucleotide sequence ID" value="XM_030987624.1"/>
</dbReference>
<dbReference type="InterPro" id="IPR001254">
    <property type="entry name" value="Trypsin_dom"/>
</dbReference>
<dbReference type="PRINTS" id="PR00722">
    <property type="entry name" value="CHYMOTRYPSIN"/>
</dbReference>
<dbReference type="InParanoid" id="A0A7M7SZU0"/>
<dbReference type="Pfam" id="PF12248">
    <property type="entry name" value="Methyltransf_FA"/>
    <property type="match status" value="1"/>
</dbReference>
<dbReference type="GO" id="GO:0008236">
    <property type="term" value="F:serine-type peptidase activity"/>
    <property type="evidence" value="ECO:0000318"/>
    <property type="project" value="GO_Central"/>
</dbReference>
<dbReference type="PROSITE" id="PS00134">
    <property type="entry name" value="TRYPSIN_HIS"/>
    <property type="match status" value="1"/>
</dbReference>
<dbReference type="InterPro" id="IPR022041">
    <property type="entry name" value="Methyltransf_FA"/>
</dbReference>
<dbReference type="PROSITE" id="PS50240">
    <property type="entry name" value="TRYPSIN_DOM"/>
    <property type="match status" value="1"/>
</dbReference>
<dbReference type="InterPro" id="IPR018114">
    <property type="entry name" value="TRYPSIN_HIS"/>
</dbReference>
<dbReference type="InterPro" id="IPR043504">
    <property type="entry name" value="Peptidase_S1_PA_chymotrypsin"/>
</dbReference>
<name>A0A7M7SZU0_STRPU</name>
<feature type="domain" description="Peptidase S1" evidence="3">
    <location>
        <begin position="5"/>
        <end position="265"/>
    </location>
</feature>
<reference evidence="4" key="2">
    <citation type="submission" date="2021-01" db="UniProtKB">
        <authorList>
            <consortium name="EnsemblMetazoa"/>
        </authorList>
    </citation>
    <scope>IDENTIFICATION</scope>
</reference>
<sequence length="265" mass="29278">MSVMIVGGHTAKPHSWPWMTEVIKNNGHYCGATLIENQWLVSAAHCYKKKLNLSIYEFSVGGHKIADTGEATRQTFRAQKIIRHEKYLDGGDSHDIALIKLDGLVRYNDYASPACLAESRPSDGTVAYVTGWGALATEKPQSYETQPSTVPPTASTPPLDDRDCQGSLARSGNITDIGGRAHHVICRCKSGCVVRQKHNPSYGLSSNRTLSILVTYERGALKVFDDNDRTPFMTYTDPHPLSIRHVAICKRATEGKFVIHICDSY</sequence>
<evidence type="ECO:0000259" key="3">
    <source>
        <dbReference type="PROSITE" id="PS50240"/>
    </source>
</evidence>
<dbReference type="Gene3D" id="2.40.10.10">
    <property type="entry name" value="Trypsin-like serine proteases"/>
    <property type="match status" value="1"/>
</dbReference>
<dbReference type="CDD" id="cd00190">
    <property type="entry name" value="Tryp_SPc"/>
    <property type="match status" value="1"/>
</dbReference>
<dbReference type="GeneID" id="588084"/>
<dbReference type="PANTHER" id="PTHR24252">
    <property type="entry name" value="ACROSIN-RELATED"/>
    <property type="match status" value="1"/>
</dbReference>
<dbReference type="PANTHER" id="PTHR24252:SF7">
    <property type="entry name" value="HYALIN"/>
    <property type="match status" value="1"/>
</dbReference>
<evidence type="ECO:0000256" key="2">
    <source>
        <dbReference type="SAM" id="MobiDB-lite"/>
    </source>
</evidence>
<dbReference type="FunFam" id="2.40.10.10:FF:000181">
    <property type="entry name" value="Chymotrypsinogen A"/>
    <property type="match status" value="1"/>
</dbReference>
<accession>A0A7M7SZU0</accession>
<dbReference type="KEGG" id="spu:588084"/>
<proteinExistence type="predicted"/>
<dbReference type="Proteomes" id="UP000007110">
    <property type="component" value="Unassembled WGS sequence"/>
</dbReference>
<feature type="region of interest" description="Disordered" evidence="2">
    <location>
        <begin position="140"/>
        <end position="164"/>
    </location>
</feature>
<reference evidence="5" key="1">
    <citation type="submission" date="2015-02" db="EMBL/GenBank/DDBJ databases">
        <title>Genome sequencing for Strongylocentrotus purpuratus.</title>
        <authorList>
            <person name="Murali S."/>
            <person name="Liu Y."/>
            <person name="Vee V."/>
            <person name="English A."/>
            <person name="Wang M."/>
            <person name="Skinner E."/>
            <person name="Han Y."/>
            <person name="Muzny D.M."/>
            <person name="Worley K.C."/>
            <person name="Gibbs R.A."/>
        </authorList>
    </citation>
    <scope>NUCLEOTIDE SEQUENCE</scope>
</reference>
<protein>
    <recommendedName>
        <fullName evidence="3">Peptidase S1 domain-containing protein</fullName>
    </recommendedName>
</protein>
<keyword evidence="1" id="KW-1015">Disulfide bond</keyword>
<keyword evidence="5" id="KW-1185">Reference proteome</keyword>
<feature type="compositionally biased region" description="Low complexity" evidence="2">
    <location>
        <begin position="145"/>
        <end position="158"/>
    </location>
</feature>
<evidence type="ECO:0000313" key="4">
    <source>
        <dbReference type="EnsemblMetazoa" id="XP_030843484"/>
    </source>
</evidence>
<dbReference type="InterPro" id="IPR009003">
    <property type="entry name" value="Peptidase_S1_PA"/>
</dbReference>
<dbReference type="SMART" id="SM00020">
    <property type="entry name" value="Tryp_SPc"/>
    <property type="match status" value="1"/>
</dbReference>
<dbReference type="OrthoDB" id="425190at2759"/>
<dbReference type="EnsemblMetazoa" id="XM_030987624">
    <property type="protein sequence ID" value="XP_030843484"/>
    <property type="gene ID" value="LOC588084"/>
</dbReference>
<evidence type="ECO:0000313" key="5">
    <source>
        <dbReference type="Proteomes" id="UP000007110"/>
    </source>
</evidence>
<dbReference type="GO" id="GO:0004252">
    <property type="term" value="F:serine-type endopeptidase activity"/>
    <property type="evidence" value="ECO:0007669"/>
    <property type="project" value="InterPro"/>
</dbReference>
<dbReference type="AlphaFoldDB" id="A0A7M7SZU0"/>